<dbReference type="SUPFAM" id="SSF52172">
    <property type="entry name" value="CheY-like"/>
    <property type="match status" value="1"/>
</dbReference>
<dbReference type="PROSITE" id="PS50887">
    <property type="entry name" value="GGDEF"/>
    <property type="match status" value="1"/>
</dbReference>
<dbReference type="InterPro" id="IPR043128">
    <property type="entry name" value="Rev_trsase/Diguanyl_cyclase"/>
</dbReference>
<evidence type="ECO:0000256" key="1">
    <source>
        <dbReference type="ARBA" id="ARBA00001946"/>
    </source>
</evidence>
<dbReference type="GO" id="GO:0005886">
    <property type="term" value="C:plasma membrane"/>
    <property type="evidence" value="ECO:0007669"/>
    <property type="project" value="TreeGrafter"/>
</dbReference>
<dbReference type="InterPro" id="IPR029787">
    <property type="entry name" value="Nucleotide_cyclase"/>
</dbReference>
<dbReference type="Gene3D" id="3.40.50.2300">
    <property type="match status" value="1"/>
</dbReference>
<evidence type="ECO:0000313" key="7">
    <source>
        <dbReference type="EMBL" id="AWB68273.1"/>
    </source>
</evidence>
<name>A0A2S0VVR6_9ALTE</name>
<sequence>MQPAAKCYNQVQLPKVLVVDDDPNMIRLIAESLGKNYDILVARDGRACLKIIANQSVDLILLDVMMPDISGFELCQTIKDNVNTQDIPIIFVTSLEQEHDVAKGFNVGAVDFVSKPISAVILRARVRTHVTMKIQLDKMQVLATTDPLTLLANRRKFDETLQLEWKRCLRNTKPIAILMIDIDNFKAYNDNYGHGAGDECLTQVARTLQTSVARASDLVARLGGEEFAIILPDCDNKGAEKVAQRVINLLEQENIPHNFSDTCSHISVSIGICAQLPSVNTQAAKTCELADQALYQAKQQGKNQFKSADFHE</sequence>
<dbReference type="PANTHER" id="PTHR45138">
    <property type="entry name" value="REGULATORY COMPONENTS OF SENSORY TRANSDUCTION SYSTEM"/>
    <property type="match status" value="1"/>
</dbReference>
<dbReference type="GO" id="GO:0052621">
    <property type="term" value="F:diguanylate cyclase activity"/>
    <property type="evidence" value="ECO:0007669"/>
    <property type="project" value="UniProtKB-EC"/>
</dbReference>
<dbReference type="Pfam" id="PF00072">
    <property type="entry name" value="Response_reg"/>
    <property type="match status" value="1"/>
</dbReference>
<dbReference type="Gene3D" id="3.30.70.270">
    <property type="match status" value="1"/>
</dbReference>
<dbReference type="PANTHER" id="PTHR45138:SF9">
    <property type="entry name" value="DIGUANYLATE CYCLASE DGCM-RELATED"/>
    <property type="match status" value="1"/>
</dbReference>
<dbReference type="SMART" id="SM00267">
    <property type="entry name" value="GGDEF"/>
    <property type="match status" value="1"/>
</dbReference>
<evidence type="ECO:0000256" key="3">
    <source>
        <dbReference type="ARBA" id="ARBA00034247"/>
    </source>
</evidence>
<feature type="modified residue" description="4-aspartylphosphate" evidence="4">
    <location>
        <position position="63"/>
    </location>
</feature>
<organism evidence="7 8">
    <name type="scientific">Saccharobesus litoralis</name>
    <dbReference type="NCBI Taxonomy" id="2172099"/>
    <lineage>
        <taxon>Bacteria</taxon>
        <taxon>Pseudomonadati</taxon>
        <taxon>Pseudomonadota</taxon>
        <taxon>Gammaproteobacteria</taxon>
        <taxon>Alteromonadales</taxon>
        <taxon>Alteromonadaceae</taxon>
        <taxon>Saccharobesus</taxon>
    </lineage>
</organism>
<protein>
    <recommendedName>
        <fullName evidence="2">diguanylate cyclase</fullName>
        <ecNumber evidence="2">2.7.7.65</ecNumber>
    </recommendedName>
</protein>
<dbReference type="FunFam" id="3.30.70.270:FF:000001">
    <property type="entry name" value="Diguanylate cyclase domain protein"/>
    <property type="match status" value="1"/>
</dbReference>
<keyword evidence="4" id="KW-0597">Phosphoprotein</keyword>
<dbReference type="NCBIfam" id="TIGR00254">
    <property type="entry name" value="GGDEF"/>
    <property type="match status" value="1"/>
</dbReference>
<dbReference type="InterPro" id="IPR011006">
    <property type="entry name" value="CheY-like_superfamily"/>
</dbReference>
<dbReference type="KEGG" id="cate:C2869_18455"/>
<evidence type="ECO:0000259" key="6">
    <source>
        <dbReference type="PROSITE" id="PS50887"/>
    </source>
</evidence>
<dbReference type="SUPFAM" id="SSF55073">
    <property type="entry name" value="Nucleotide cyclase"/>
    <property type="match status" value="1"/>
</dbReference>
<comment type="catalytic activity">
    <reaction evidence="3">
        <text>2 GTP = 3',3'-c-di-GMP + 2 diphosphate</text>
        <dbReference type="Rhea" id="RHEA:24898"/>
        <dbReference type="ChEBI" id="CHEBI:33019"/>
        <dbReference type="ChEBI" id="CHEBI:37565"/>
        <dbReference type="ChEBI" id="CHEBI:58805"/>
        <dbReference type="EC" id="2.7.7.65"/>
    </reaction>
</comment>
<dbReference type="PROSITE" id="PS50110">
    <property type="entry name" value="RESPONSE_REGULATORY"/>
    <property type="match status" value="1"/>
</dbReference>
<dbReference type="Pfam" id="PF00990">
    <property type="entry name" value="GGDEF"/>
    <property type="match status" value="1"/>
</dbReference>
<dbReference type="SMART" id="SM00448">
    <property type="entry name" value="REC"/>
    <property type="match status" value="1"/>
</dbReference>
<proteinExistence type="predicted"/>
<evidence type="ECO:0000256" key="2">
    <source>
        <dbReference type="ARBA" id="ARBA00012528"/>
    </source>
</evidence>
<dbReference type="AlphaFoldDB" id="A0A2S0VVR6"/>
<accession>A0A2S0VVR6</accession>
<feature type="domain" description="GGDEF" evidence="6">
    <location>
        <begin position="173"/>
        <end position="310"/>
    </location>
</feature>
<dbReference type="OrthoDB" id="9812260at2"/>
<dbReference type="RefSeq" id="WP_108604337.1">
    <property type="nucleotide sequence ID" value="NZ_CP026604.1"/>
</dbReference>
<dbReference type="InterPro" id="IPR050469">
    <property type="entry name" value="Diguanylate_Cyclase"/>
</dbReference>
<keyword evidence="8" id="KW-1185">Reference proteome</keyword>
<evidence type="ECO:0000256" key="4">
    <source>
        <dbReference type="PROSITE-ProRule" id="PRU00169"/>
    </source>
</evidence>
<reference evidence="7 8" key="1">
    <citation type="submission" date="2018-01" db="EMBL/GenBank/DDBJ databases">
        <title>Genome sequence of a Cantenovulum-like bacteria.</title>
        <authorList>
            <person name="Tan W.R."/>
            <person name="Lau N.-S."/>
            <person name="Go F."/>
            <person name="Amirul A.-A.A."/>
        </authorList>
    </citation>
    <scope>NUCLEOTIDE SEQUENCE [LARGE SCALE GENOMIC DNA]</scope>
    <source>
        <strain evidence="7 8">CCB-QB4</strain>
    </source>
</reference>
<dbReference type="GO" id="GO:0043709">
    <property type="term" value="P:cell adhesion involved in single-species biofilm formation"/>
    <property type="evidence" value="ECO:0007669"/>
    <property type="project" value="TreeGrafter"/>
</dbReference>
<evidence type="ECO:0000259" key="5">
    <source>
        <dbReference type="PROSITE" id="PS50110"/>
    </source>
</evidence>
<feature type="domain" description="Response regulatory" evidence="5">
    <location>
        <begin position="15"/>
        <end position="130"/>
    </location>
</feature>
<dbReference type="Proteomes" id="UP000244441">
    <property type="component" value="Chromosome"/>
</dbReference>
<comment type="cofactor">
    <cofactor evidence="1">
        <name>Mg(2+)</name>
        <dbReference type="ChEBI" id="CHEBI:18420"/>
    </cofactor>
</comment>
<dbReference type="InterPro" id="IPR000160">
    <property type="entry name" value="GGDEF_dom"/>
</dbReference>
<dbReference type="InterPro" id="IPR001789">
    <property type="entry name" value="Sig_transdc_resp-reg_receiver"/>
</dbReference>
<gene>
    <name evidence="7" type="ORF">C2869_18455</name>
</gene>
<dbReference type="EC" id="2.7.7.65" evidence="2"/>
<dbReference type="EMBL" id="CP026604">
    <property type="protein sequence ID" value="AWB68273.1"/>
    <property type="molecule type" value="Genomic_DNA"/>
</dbReference>
<evidence type="ECO:0000313" key="8">
    <source>
        <dbReference type="Proteomes" id="UP000244441"/>
    </source>
</evidence>
<dbReference type="CDD" id="cd01949">
    <property type="entry name" value="GGDEF"/>
    <property type="match status" value="1"/>
</dbReference>
<dbReference type="GO" id="GO:0000160">
    <property type="term" value="P:phosphorelay signal transduction system"/>
    <property type="evidence" value="ECO:0007669"/>
    <property type="project" value="InterPro"/>
</dbReference>
<dbReference type="GO" id="GO:1902201">
    <property type="term" value="P:negative regulation of bacterial-type flagellum-dependent cell motility"/>
    <property type="evidence" value="ECO:0007669"/>
    <property type="project" value="TreeGrafter"/>
</dbReference>